<evidence type="ECO:0000313" key="1">
    <source>
        <dbReference type="EMBL" id="GMH27050.1"/>
    </source>
</evidence>
<gene>
    <name evidence="1" type="ORF">Nepgr_028893</name>
</gene>
<organism evidence="1 2">
    <name type="scientific">Nepenthes gracilis</name>
    <name type="common">Slender pitcher plant</name>
    <dbReference type="NCBI Taxonomy" id="150966"/>
    <lineage>
        <taxon>Eukaryota</taxon>
        <taxon>Viridiplantae</taxon>
        <taxon>Streptophyta</taxon>
        <taxon>Embryophyta</taxon>
        <taxon>Tracheophyta</taxon>
        <taxon>Spermatophyta</taxon>
        <taxon>Magnoliopsida</taxon>
        <taxon>eudicotyledons</taxon>
        <taxon>Gunneridae</taxon>
        <taxon>Pentapetalae</taxon>
        <taxon>Caryophyllales</taxon>
        <taxon>Nepenthaceae</taxon>
        <taxon>Nepenthes</taxon>
    </lineage>
</organism>
<keyword evidence="2" id="KW-1185">Reference proteome</keyword>
<evidence type="ECO:0000313" key="2">
    <source>
        <dbReference type="Proteomes" id="UP001279734"/>
    </source>
</evidence>
<dbReference type="Proteomes" id="UP001279734">
    <property type="component" value="Unassembled WGS sequence"/>
</dbReference>
<name>A0AAD3TB80_NEPGR</name>
<sequence length="109" mass="12632">MDRNTQEQASVSMVDDIPYHELDIREQHCMNRTSKSLTKKGMGLDEMEVAKKCSNSNEGQKVENILDRFVLDTQDLIGLQVSVEQVRTKLETFKKRKIGNNVEYDKLRN</sequence>
<dbReference type="EMBL" id="BSYO01000032">
    <property type="protein sequence ID" value="GMH27050.1"/>
    <property type="molecule type" value="Genomic_DNA"/>
</dbReference>
<reference evidence="1" key="1">
    <citation type="submission" date="2023-05" db="EMBL/GenBank/DDBJ databases">
        <title>Nepenthes gracilis genome sequencing.</title>
        <authorList>
            <person name="Fukushima K."/>
        </authorList>
    </citation>
    <scope>NUCLEOTIDE SEQUENCE</scope>
    <source>
        <strain evidence="1">SING2019-196</strain>
    </source>
</reference>
<proteinExistence type="predicted"/>
<comment type="caution">
    <text evidence="1">The sequence shown here is derived from an EMBL/GenBank/DDBJ whole genome shotgun (WGS) entry which is preliminary data.</text>
</comment>
<accession>A0AAD3TB80</accession>
<dbReference type="AlphaFoldDB" id="A0AAD3TB80"/>
<protein>
    <submittedName>
        <fullName evidence="1">Uncharacterized protein</fullName>
    </submittedName>
</protein>